<reference evidence="2" key="1">
    <citation type="submission" date="2013-03" db="EMBL/GenBank/DDBJ databases">
        <title>The Genome Sequence of Anopheles minimus MINIMUS1.</title>
        <authorList>
            <consortium name="The Broad Institute Genomics Platform"/>
            <person name="Neafsey D.E."/>
            <person name="Walton C."/>
            <person name="Walker B."/>
            <person name="Young S.K."/>
            <person name="Zeng Q."/>
            <person name="Gargeya S."/>
            <person name="Fitzgerald M."/>
            <person name="Haas B."/>
            <person name="Abouelleil A."/>
            <person name="Allen A.W."/>
            <person name="Alvarado L."/>
            <person name="Arachchi H.M."/>
            <person name="Berlin A.M."/>
            <person name="Chapman S.B."/>
            <person name="Gainer-Dewar J."/>
            <person name="Goldberg J."/>
            <person name="Griggs A."/>
            <person name="Gujja S."/>
            <person name="Hansen M."/>
            <person name="Howarth C."/>
            <person name="Imamovic A."/>
            <person name="Ireland A."/>
            <person name="Larimer J."/>
            <person name="McCowan C."/>
            <person name="Murphy C."/>
            <person name="Pearson M."/>
            <person name="Poon T.W."/>
            <person name="Priest M."/>
            <person name="Roberts A."/>
            <person name="Saif S."/>
            <person name="Shea T."/>
            <person name="Sisk P."/>
            <person name="Sykes S."/>
            <person name="Wortman J."/>
            <person name="Nusbaum C."/>
            <person name="Birren B."/>
        </authorList>
    </citation>
    <scope>NUCLEOTIDE SEQUENCE [LARGE SCALE GENOMIC DNA]</scope>
    <source>
        <strain evidence="2">MINIMUS1</strain>
    </source>
</reference>
<reference evidence="1" key="2">
    <citation type="submission" date="2020-05" db="UniProtKB">
        <authorList>
            <consortium name="EnsemblMetazoa"/>
        </authorList>
    </citation>
    <scope>IDENTIFICATION</scope>
    <source>
        <strain evidence="1">MINIMUS1</strain>
    </source>
</reference>
<dbReference type="Proteomes" id="UP000075920">
    <property type="component" value="Unassembled WGS sequence"/>
</dbReference>
<name>A0A182WPL8_9DIPT</name>
<sequence>NRTRACTCFLSGLVAFVPTPSTLHPHSRHSAFAVCFIPIQVVCKIKPGVNKT</sequence>
<keyword evidence="2" id="KW-1185">Reference proteome</keyword>
<dbReference type="EnsemblMetazoa" id="AMIN014615-RA">
    <property type="protein sequence ID" value="AMIN014615-PA"/>
    <property type="gene ID" value="AMIN014615"/>
</dbReference>
<accession>A0A182WPL8</accession>
<dbReference type="VEuPathDB" id="VectorBase:AMIN014615"/>
<evidence type="ECO:0000313" key="1">
    <source>
        <dbReference type="EnsemblMetazoa" id="AMIN014615-PA"/>
    </source>
</evidence>
<proteinExistence type="predicted"/>
<evidence type="ECO:0000313" key="2">
    <source>
        <dbReference type="Proteomes" id="UP000075920"/>
    </source>
</evidence>
<dbReference type="AlphaFoldDB" id="A0A182WPL8"/>
<organism evidence="1 2">
    <name type="scientific">Anopheles minimus</name>
    <dbReference type="NCBI Taxonomy" id="112268"/>
    <lineage>
        <taxon>Eukaryota</taxon>
        <taxon>Metazoa</taxon>
        <taxon>Ecdysozoa</taxon>
        <taxon>Arthropoda</taxon>
        <taxon>Hexapoda</taxon>
        <taxon>Insecta</taxon>
        <taxon>Pterygota</taxon>
        <taxon>Neoptera</taxon>
        <taxon>Endopterygota</taxon>
        <taxon>Diptera</taxon>
        <taxon>Nematocera</taxon>
        <taxon>Culicoidea</taxon>
        <taxon>Culicidae</taxon>
        <taxon>Anophelinae</taxon>
        <taxon>Anopheles</taxon>
    </lineage>
</organism>
<protein>
    <submittedName>
        <fullName evidence="1">Uncharacterized protein</fullName>
    </submittedName>
</protein>